<reference evidence="1 2" key="2">
    <citation type="submission" date="2016-08" db="EMBL/GenBank/DDBJ databases">
        <title>Pervasive Adenine N6-methylation of Active Genes in Fungi.</title>
        <authorList>
            <consortium name="DOE Joint Genome Institute"/>
            <person name="Mondo S.J."/>
            <person name="Dannebaum R.O."/>
            <person name="Kuo R.C."/>
            <person name="Labutti K."/>
            <person name="Haridas S."/>
            <person name="Kuo A."/>
            <person name="Salamov A."/>
            <person name="Ahrendt S.R."/>
            <person name="Lipzen A."/>
            <person name="Sullivan W."/>
            <person name="Andreopoulos W.B."/>
            <person name="Clum A."/>
            <person name="Lindquist E."/>
            <person name="Daum C."/>
            <person name="Ramamoorthy G.K."/>
            <person name="Gryganskyi A."/>
            <person name="Culley D."/>
            <person name="Magnuson J.K."/>
            <person name="James T.Y."/>
            <person name="O'Malley M.A."/>
            <person name="Stajich J.E."/>
            <person name="Spatafora J.W."/>
            <person name="Visel A."/>
            <person name="Grigoriev I.V."/>
        </authorList>
    </citation>
    <scope>NUCLEOTIDE SEQUENCE [LARGE SCALE GENOMIC DNA]</scope>
    <source>
        <strain evidence="2">finn</strain>
    </source>
</reference>
<sequence length="256" mass="28420">MVNISPVLKAERKAFIPENEGIKVNTKVCSKDLLVMGNKIENHNACKKFYNRCTTVELISIMLSYYGNSAFDSLEDAIKDGASKGAISRKCSSILIKNKIFLKDTQIIETIIDSEDTTSNTTSVESNANVDTKVCNKNLLIMGNKVKNNSACKKVYDACTTVELLSALVSFNERSEPFSMEYIIKNEVTKGAMLEKCSDILINSKMFYKNTNALQLDSTTGSSSLNKIKDINDISCEGCQDHQLQSIEKMNESENL</sequence>
<proteinExistence type="predicted"/>
<reference evidence="1 2" key="1">
    <citation type="submission" date="2016-08" db="EMBL/GenBank/DDBJ databases">
        <title>Genomes of anaerobic fungi encode conserved fungal cellulosomes for biomass hydrolysis.</title>
        <authorList>
            <consortium name="DOE Joint Genome Institute"/>
            <person name="Haitjema C.H."/>
            <person name="Gilmore S.P."/>
            <person name="Henske J.K."/>
            <person name="Solomon K.V."/>
            <person name="De Groot R."/>
            <person name="Kuo A."/>
            <person name="Mondo S.J."/>
            <person name="Salamov A.A."/>
            <person name="Labutti K."/>
            <person name="Zhao Z."/>
            <person name="Chiniquy J."/>
            <person name="Barry K."/>
            <person name="Brewer H.M."/>
            <person name="Purvine S.O."/>
            <person name="Wright A.T."/>
            <person name="Boxma B."/>
            <person name="Van Alen T."/>
            <person name="Hackstein J.H."/>
            <person name="Baker S.E."/>
            <person name="Grigoriev I.V."/>
            <person name="O'Malley M.A."/>
        </authorList>
    </citation>
    <scope>NUCLEOTIDE SEQUENCE [LARGE SCALE GENOMIC DNA]</scope>
    <source>
        <strain evidence="2">finn</strain>
    </source>
</reference>
<name>A0A1Y1UVL9_9FUNG</name>
<comment type="caution">
    <text evidence="1">The sequence shown here is derived from an EMBL/GenBank/DDBJ whole genome shotgun (WGS) entry which is preliminary data.</text>
</comment>
<organism evidence="1 2">
    <name type="scientific">Piromyces finnis</name>
    <dbReference type="NCBI Taxonomy" id="1754191"/>
    <lineage>
        <taxon>Eukaryota</taxon>
        <taxon>Fungi</taxon>
        <taxon>Fungi incertae sedis</taxon>
        <taxon>Chytridiomycota</taxon>
        <taxon>Chytridiomycota incertae sedis</taxon>
        <taxon>Neocallimastigomycetes</taxon>
        <taxon>Neocallimastigales</taxon>
        <taxon>Neocallimastigaceae</taxon>
        <taxon>Piromyces</taxon>
    </lineage>
</organism>
<keyword evidence="2" id="KW-1185">Reference proteome</keyword>
<dbReference type="Proteomes" id="UP000193719">
    <property type="component" value="Unassembled WGS sequence"/>
</dbReference>
<protein>
    <submittedName>
        <fullName evidence="1">Uncharacterized protein</fullName>
    </submittedName>
</protein>
<evidence type="ECO:0000313" key="1">
    <source>
        <dbReference type="EMBL" id="ORX42105.1"/>
    </source>
</evidence>
<accession>A0A1Y1UVL9</accession>
<dbReference type="AlphaFoldDB" id="A0A1Y1UVL9"/>
<dbReference type="EMBL" id="MCFH01000071">
    <property type="protein sequence ID" value="ORX42105.1"/>
    <property type="molecule type" value="Genomic_DNA"/>
</dbReference>
<gene>
    <name evidence="1" type="ORF">BCR36DRAFT_587497</name>
</gene>
<dbReference type="OrthoDB" id="10570588at2759"/>
<evidence type="ECO:0000313" key="2">
    <source>
        <dbReference type="Proteomes" id="UP000193719"/>
    </source>
</evidence>